<keyword evidence="2" id="KW-1185">Reference proteome</keyword>
<dbReference type="AlphaFoldDB" id="A0A2S0RBD8"/>
<name>A0A2S0RBD8_9FLAO</name>
<dbReference type="Proteomes" id="UP000244193">
    <property type="component" value="Chromosome"/>
</dbReference>
<sequence length="239" mass="26963">MIALAHAQQNPVKNIKGRVAIDFSDPAHINVINVRTERFAVTDGDGYFTIQAAENDTLMFSAINIKPFRMAIACEDMENETMYVKLQSVVTQLNEVVIMNYPGINAVSLGIIPAGQKKYTPAERRLKTATGADAQIGLDTKFSIDPLLNAISGRTAVLRKALETEKKENWLQRIQYLYDDNFLLQKLKIPFDYIKGFQYFLVENQRFLNTLASKNTSMSDFIVGELATEFIKNIANEKK</sequence>
<dbReference type="OrthoDB" id="1427655at2"/>
<proteinExistence type="predicted"/>
<accession>A0A2S0RBD8</accession>
<dbReference type="KEGG" id="fmg:HYN48_01485"/>
<dbReference type="EMBL" id="CP028811">
    <property type="protein sequence ID" value="AWA28865.1"/>
    <property type="molecule type" value="Genomic_DNA"/>
</dbReference>
<dbReference type="SUPFAM" id="SSF49464">
    <property type="entry name" value="Carboxypeptidase regulatory domain-like"/>
    <property type="match status" value="1"/>
</dbReference>
<dbReference type="InterPro" id="IPR008969">
    <property type="entry name" value="CarboxyPept-like_regulatory"/>
</dbReference>
<protein>
    <recommendedName>
        <fullName evidence="3">Carboxypeptidase-like regulatory domain-containing protein</fullName>
    </recommendedName>
</protein>
<evidence type="ECO:0000313" key="2">
    <source>
        <dbReference type="Proteomes" id="UP000244193"/>
    </source>
</evidence>
<reference evidence="1 2" key="1">
    <citation type="submission" date="2018-04" db="EMBL/GenBank/DDBJ databases">
        <title>Genome sequencing of Flavobacterium sp. HYN0048.</title>
        <authorList>
            <person name="Yi H."/>
            <person name="Baek C."/>
        </authorList>
    </citation>
    <scope>NUCLEOTIDE SEQUENCE [LARGE SCALE GENOMIC DNA]</scope>
    <source>
        <strain evidence="1 2">HYN0048</strain>
    </source>
</reference>
<organism evidence="1 2">
    <name type="scientific">Flavobacterium magnum</name>
    <dbReference type="NCBI Taxonomy" id="2162713"/>
    <lineage>
        <taxon>Bacteria</taxon>
        <taxon>Pseudomonadati</taxon>
        <taxon>Bacteroidota</taxon>
        <taxon>Flavobacteriia</taxon>
        <taxon>Flavobacteriales</taxon>
        <taxon>Flavobacteriaceae</taxon>
        <taxon>Flavobacterium</taxon>
    </lineage>
</organism>
<evidence type="ECO:0008006" key="3">
    <source>
        <dbReference type="Google" id="ProtNLM"/>
    </source>
</evidence>
<gene>
    <name evidence="1" type="ORF">HYN48_01485</name>
</gene>
<evidence type="ECO:0000313" key="1">
    <source>
        <dbReference type="EMBL" id="AWA28865.1"/>
    </source>
</evidence>
<dbReference type="RefSeq" id="WP_108369451.1">
    <property type="nucleotide sequence ID" value="NZ_CP028811.1"/>
</dbReference>